<keyword evidence="2" id="KW-1185">Reference proteome</keyword>
<evidence type="ECO:0000313" key="1">
    <source>
        <dbReference type="EMBL" id="KAI0510063.1"/>
    </source>
</evidence>
<dbReference type="Proteomes" id="UP000829196">
    <property type="component" value="Unassembled WGS sequence"/>
</dbReference>
<protein>
    <submittedName>
        <fullName evidence="1">Uncharacterized protein</fullName>
    </submittedName>
</protein>
<sequence length="116" mass="13240">MLLMLWIGVPKSLELSRTRMKVGLCLGKGCKVSAWIENGGWSCIGLLDSSKVKLRGLNWFDFDSNPKFIAHLIEKSTVTVQTLNYQHIVCFDLRTSRLYHVGVTSQEITHPKMFLR</sequence>
<organism evidence="1 2">
    <name type="scientific">Dendrobium nobile</name>
    <name type="common">Orchid</name>
    <dbReference type="NCBI Taxonomy" id="94219"/>
    <lineage>
        <taxon>Eukaryota</taxon>
        <taxon>Viridiplantae</taxon>
        <taxon>Streptophyta</taxon>
        <taxon>Embryophyta</taxon>
        <taxon>Tracheophyta</taxon>
        <taxon>Spermatophyta</taxon>
        <taxon>Magnoliopsida</taxon>
        <taxon>Liliopsida</taxon>
        <taxon>Asparagales</taxon>
        <taxon>Orchidaceae</taxon>
        <taxon>Epidendroideae</taxon>
        <taxon>Malaxideae</taxon>
        <taxon>Dendrobiinae</taxon>
        <taxon>Dendrobium</taxon>
    </lineage>
</organism>
<proteinExistence type="predicted"/>
<comment type="caution">
    <text evidence="1">The sequence shown here is derived from an EMBL/GenBank/DDBJ whole genome shotgun (WGS) entry which is preliminary data.</text>
</comment>
<name>A0A8T3BCD8_DENNO</name>
<gene>
    <name evidence="1" type="ORF">KFK09_010663</name>
</gene>
<dbReference type="AlphaFoldDB" id="A0A8T3BCD8"/>
<evidence type="ECO:0000313" key="2">
    <source>
        <dbReference type="Proteomes" id="UP000829196"/>
    </source>
</evidence>
<reference evidence="1" key="1">
    <citation type="journal article" date="2022" name="Front. Genet.">
        <title>Chromosome-Scale Assembly of the Dendrobium nobile Genome Provides Insights Into the Molecular Mechanism of the Biosynthesis of the Medicinal Active Ingredient of Dendrobium.</title>
        <authorList>
            <person name="Xu Q."/>
            <person name="Niu S.-C."/>
            <person name="Li K.-L."/>
            <person name="Zheng P.-J."/>
            <person name="Zhang X.-J."/>
            <person name="Jia Y."/>
            <person name="Liu Y."/>
            <person name="Niu Y.-X."/>
            <person name="Yu L.-H."/>
            <person name="Chen D.-F."/>
            <person name="Zhang G.-Q."/>
        </authorList>
    </citation>
    <scope>NUCLEOTIDE SEQUENCE</scope>
    <source>
        <tissue evidence="1">Leaf</tissue>
    </source>
</reference>
<accession>A0A8T3BCD8</accession>
<dbReference type="EMBL" id="JAGYWB010000009">
    <property type="protein sequence ID" value="KAI0510063.1"/>
    <property type="molecule type" value="Genomic_DNA"/>
</dbReference>